<evidence type="ECO:0000256" key="1">
    <source>
        <dbReference type="ARBA" id="ARBA00004141"/>
    </source>
</evidence>
<dbReference type="HOGENOM" id="CLU_007946_12_1_1"/>
<dbReference type="GO" id="GO:0016020">
    <property type="term" value="C:membrane"/>
    <property type="evidence" value="ECO:0007669"/>
    <property type="project" value="UniProtKB-SubCell"/>
</dbReference>
<evidence type="ECO:0000256" key="8">
    <source>
        <dbReference type="SAM" id="MobiDB-lite"/>
    </source>
</evidence>
<dbReference type="GeneID" id="8047382"/>
<dbReference type="AlphaFoldDB" id="B9WFH5"/>
<evidence type="ECO:0000256" key="9">
    <source>
        <dbReference type="SAM" id="Phobius"/>
    </source>
</evidence>
<dbReference type="KEGG" id="cdu:CD36_41090"/>
<feature type="region of interest" description="Disordered" evidence="8">
    <location>
        <begin position="15"/>
        <end position="57"/>
    </location>
</feature>
<evidence type="ECO:0000256" key="2">
    <source>
        <dbReference type="ARBA" id="ARBA00006983"/>
    </source>
</evidence>
<feature type="compositionally biased region" description="Polar residues" evidence="8">
    <location>
        <begin position="41"/>
        <end position="57"/>
    </location>
</feature>
<feature type="transmembrane region" description="Helical" evidence="9">
    <location>
        <begin position="444"/>
        <end position="461"/>
    </location>
</feature>
<dbReference type="FunFam" id="1.20.1740.10:FF:000006">
    <property type="entry name" value="General amino acid permease"/>
    <property type="match status" value="1"/>
</dbReference>
<organism evidence="12 13">
    <name type="scientific">Candida dubliniensis (strain CD36 / ATCC MYA-646 / CBS 7987 / NCPF 3949 / NRRL Y-17841)</name>
    <name type="common">Yeast</name>
    <dbReference type="NCBI Taxonomy" id="573826"/>
    <lineage>
        <taxon>Eukaryota</taxon>
        <taxon>Fungi</taxon>
        <taxon>Dikarya</taxon>
        <taxon>Ascomycota</taxon>
        <taxon>Saccharomycotina</taxon>
        <taxon>Pichiomycetes</taxon>
        <taxon>Debaryomycetaceae</taxon>
        <taxon>Candida/Lodderomyces clade</taxon>
        <taxon>Candida</taxon>
    </lineage>
</organism>
<feature type="transmembrane region" description="Helical" evidence="9">
    <location>
        <begin position="73"/>
        <end position="93"/>
    </location>
</feature>
<keyword evidence="7 9" id="KW-0472">Membrane</keyword>
<dbReference type="InterPro" id="IPR050524">
    <property type="entry name" value="APC_YAT"/>
</dbReference>
<comment type="subcellular location">
    <subcellularLocation>
        <location evidence="1">Membrane</location>
        <topology evidence="1">Multi-pass membrane protein</topology>
    </subcellularLocation>
</comment>
<keyword evidence="3" id="KW-0813">Transport</keyword>
<dbReference type="Proteomes" id="UP000002605">
    <property type="component" value="Chromosome 4"/>
</dbReference>
<dbReference type="eggNOG" id="KOG1286">
    <property type="taxonomic scope" value="Eukaryota"/>
</dbReference>
<proteinExistence type="inferred from homology"/>
<evidence type="ECO:0000256" key="4">
    <source>
        <dbReference type="ARBA" id="ARBA00022692"/>
    </source>
</evidence>
<protein>
    <submittedName>
        <fullName evidence="12">General amino acid permease, putative</fullName>
    </submittedName>
</protein>
<feature type="transmembrane region" description="Helical" evidence="9">
    <location>
        <begin position="482"/>
        <end position="501"/>
    </location>
</feature>
<evidence type="ECO:0000313" key="13">
    <source>
        <dbReference type="Proteomes" id="UP000002605"/>
    </source>
</evidence>
<feature type="domain" description="Amino acid permease/ SLC12A" evidence="10">
    <location>
        <begin position="70"/>
        <end position="536"/>
    </location>
</feature>
<accession>B9WFH5</accession>
<dbReference type="GO" id="GO:0015171">
    <property type="term" value="F:amino acid transmembrane transporter activity"/>
    <property type="evidence" value="ECO:0007669"/>
    <property type="project" value="UniProtKB-ARBA"/>
</dbReference>
<feature type="transmembrane region" description="Helical" evidence="9">
    <location>
        <begin position="208"/>
        <end position="231"/>
    </location>
</feature>
<dbReference type="EMBL" id="FM992691">
    <property type="protein sequence ID" value="CAX41994.1"/>
    <property type="molecule type" value="Genomic_DNA"/>
</dbReference>
<keyword evidence="13" id="KW-1185">Reference proteome</keyword>
<evidence type="ECO:0000313" key="12">
    <source>
        <dbReference type="EMBL" id="CAX41994.1"/>
    </source>
</evidence>
<sequence>MFKSTLQNKIWNNEKTKEAEAEAERSKIQEEELFDTKVDRQTSVTSESSLSQDNSSVDVGHTQRKLYNRHLQLIAIGGSIGTGLFVTIGTTGLTVGGPLGLLLSYCLSTLLTLLLTSAVGEMVSYMPVDSPFLNMAGRVIDPAFEAAASVNFWVMQSLYIPFEITAVNGMIHFWREDYSPAITFCIQIAIYAAINLYAVRIFGECEFWFSLAKLILCVGLLFFTLITMCGGNPKHDAFGFRNWHAAGGPIATLYTTGSLGRFQGFLGSFRWSSSFTCVGSEYLGMTAGECINPRHNLPIAFRTVLYRLVLFYIGGALSVSILVAYNDPRYLELTSDTSNAASSPYVVAMQNLGIKVLPHIVNAVILTSAFSAGCSYTYTSSRCLYNLAKKGFVPRLFKKCSSHGVPIFCVGLSICFSLLSLMQLGDSGSKVLNYMVNLCTGAQILNYAFMSITYIGFYHACKAQNIDRHEFTYRAWFQPYSIYFVCFMYCCLVGILGYDVFMPGKWSVDTFLYNYIMVFVSLAVFIAWKLFKRTKFIRPIDADLKTGLEEIERHEYEYYEQLEQSSHKPVNKFQSILHWIF</sequence>
<dbReference type="InterPro" id="IPR004840">
    <property type="entry name" value="Amino_acid_permease_CS"/>
</dbReference>
<gene>
    <name evidence="11" type="ordered locus">Cd36_41090</name>
    <name evidence="12" type="ORF">CD36_41090</name>
</gene>
<keyword evidence="6 9" id="KW-1133">Transmembrane helix</keyword>
<feature type="transmembrane region" description="Helical" evidence="9">
    <location>
        <begin position="400"/>
        <end position="424"/>
    </location>
</feature>
<dbReference type="PROSITE" id="PS00218">
    <property type="entry name" value="AMINO_ACID_PERMEASE_1"/>
    <property type="match status" value="1"/>
</dbReference>
<evidence type="ECO:0000256" key="6">
    <source>
        <dbReference type="ARBA" id="ARBA00022989"/>
    </source>
</evidence>
<feature type="transmembrane region" description="Helical" evidence="9">
    <location>
        <begin position="513"/>
        <end position="531"/>
    </location>
</feature>
<dbReference type="CGD" id="CAL0000169451">
    <property type="gene designation" value="Cd36_41090"/>
</dbReference>
<feature type="transmembrane region" description="Helical" evidence="9">
    <location>
        <begin position="304"/>
        <end position="325"/>
    </location>
</feature>
<dbReference type="VEuPathDB" id="FungiDB:CD36_41090"/>
<feature type="transmembrane region" description="Helical" evidence="9">
    <location>
        <begin position="359"/>
        <end position="379"/>
    </location>
</feature>
<dbReference type="PANTHER" id="PTHR43341">
    <property type="entry name" value="AMINO ACID PERMEASE"/>
    <property type="match status" value="1"/>
</dbReference>
<dbReference type="InterPro" id="IPR004841">
    <property type="entry name" value="AA-permease/SLC12A_dom"/>
</dbReference>
<dbReference type="Pfam" id="PF00324">
    <property type="entry name" value="AA_permease"/>
    <property type="match status" value="1"/>
</dbReference>
<evidence type="ECO:0000259" key="10">
    <source>
        <dbReference type="Pfam" id="PF00324"/>
    </source>
</evidence>
<feature type="transmembrane region" description="Helical" evidence="9">
    <location>
        <begin position="181"/>
        <end position="202"/>
    </location>
</feature>
<dbReference type="RefSeq" id="XP_002419779.1">
    <property type="nucleotide sequence ID" value="XM_002419734.1"/>
</dbReference>
<comment type="similarity">
    <text evidence="2">Belongs to the amino acid-polyamine-organocation (APC) superfamily. YAT (TC 2.A.3.10) family.</text>
</comment>
<evidence type="ECO:0000256" key="3">
    <source>
        <dbReference type="ARBA" id="ARBA00022448"/>
    </source>
</evidence>
<dbReference type="OrthoDB" id="10062876at2759"/>
<name>B9WFH5_CANDC</name>
<feature type="compositionally biased region" description="Basic and acidic residues" evidence="8">
    <location>
        <begin position="15"/>
        <end position="40"/>
    </location>
</feature>
<reference evidence="12 13" key="1">
    <citation type="journal article" date="2009" name="Genome Res.">
        <title>Comparative genomics of the fungal pathogens Candida dubliniensis and Candida albicans.</title>
        <authorList>
            <person name="Jackson A.P."/>
            <person name="Gamble J.A."/>
            <person name="Yeomans T."/>
            <person name="Moran G.P."/>
            <person name="Saunders D."/>
            <person name="Harris D."/>
            <person name="Aslett M."/>
            <person name="Barrell J.F."/>
            <person name="Butler G."/>
            <person name="Citiulo F."/>
            <person name="Coleman D.C."/>
            <person name="de Groot P.W.J."/>
            <person name="Goodwin T.J."/>
            <person name="Quail M.A."/>
            <person name="McQuillan J."/>
            <person name="Munro C.A."/>
            <person name="Pain A."/>
            <person name="Poulter R.T."/>
            <person name="Rajandream M.A."/>
            <person name="Renauld H."/>
            <person name="Spiering M.J."/>
            <person name="Tivey A."/>
            <person name="Gow N.A.R."/>
            <person name="Barrell B."/>
            <person name="Sullivan D.J."/>
            <person name="Berriman M."/>
        </authorList>
    </citation>
    <scope>NUCLEOTIDE SEQUENCE [LARGE SCALE GENOMIC DNA]</scope>
    <source>
        <strain evidence="13">CD36 / ATCC MYA-646 / CBS 7987 / NCPF 3949 / NRRL Y-17841</strain>
    </source>
</reference>
<dbReference type="Gene3D" id="1.20.1740.10">
    <property type="entry name" value="Amino acid/polyamine transporter I"/>
    <property type="match status" value="1"/>
</dbReference>
<evidence type="ECO:0000313" key="11">
    <source>
        <dbReference type="CGD" id="CAL0000169451"/>
    </source>
</evidence>
<keyword evidence="5" id="KW-0029">Amino-acid transport</keyword>
<keyword evidence="4 9" id="KW-0812">Transmembrane</keyword>
<evidence type="ECO:0000256" key="7">
    <source>
        <dbReference type="ARBA" id="ARBA00023136"/>
    </source>
</evidence>
<dbReference type="PANTHER" id="PTHR43341:SF15">
    <property type="entry name" value="GENERAL AMINO ACID PERMEASE AGP2"/>
    <property type="match status" value="1"/>
</dbReference>
<evidence type="ECO:0000256" key="5">
    <source>
        <dbReference type="ARBA" id="ARBA00022970"/>
    </source>
</evidence>
<dbReference type="PIRSF" id="PIRSF006060">
    <property type="entry name" value="AA_transporter"/>
    <property type="match status" value="1"/>
</dbReference>